<feature type="transmembrane region" description="Helical" evidence="2">
    <location>
        <begin position="237"/>
        <end position="256"/>
    </location>
</feature>
<keyword evidence="4" id="KW-0477">Merozoite</keyword>
<feature type="signal peptide" evidence="3">
    <location>
        <begin position="1"/>
        <end position="27"/>
    </location>
</feature>
<evidence type="ECO:0000256" key="2">
    <source>
        <dbReference type="SAM" id="Phobius"/>
    </source>
</evidence>
<evidence type="ECO:0000256" key="3">
    <source>
        <dbReference type="SAM" id="SignalP"/>
    </source>
</evidence>
<evidence type="ECO:0000256" key="1">
    <source>
        <dbReference type="SAM" id="MobiDB-lite"/>
    </source>
</evidence>
<sequence>MLHRNIRKLLSASLLVLSGSILGSSQGNQPTIKYTASRGENVICLGEVNTAREAAGLPNFGEASGDGQLSDPGTSELQPDTEWRKLCEYLIPTQTEPAKAASAAKPFEQGIYAFKSLTTAEPNCKEAVDYWKSAFKNFSGLPPSKSQAGQLYNSQENVSFVALYNPSSDATADCRVITCTKTTTTGGSEQQSDPQESKEYGYGMICKTIPTAFTNNDSVPFTQDQWDRIISSLTGSASVAIPGFGVFLLAVFSLTAL</sequence>
<evidence type="ECO:0000313" key="4">
    <source>
        <dbReference type="EMBL" id="ABR26258.1"/>
    </source>
</evidence>
<accession>A6NA75</accession>
<reference evidence="4" key="1">
    <citation type="submission" date="2007-05" db="EMBL/GenBank/DDBJ databases">
        <title>Cloning and expression of the gene encoding SAG5 of Eimeria tenella.</title>
        <authorList>
            <person name="Cai J.P."/>
        </authorList>
    </citation>
    <scope>NUCLEOTIDE SEQUENCE</scope>
    <source>
        <strain evidence="4">Yangling</strain>
    </source>
</reference>
<keyword evidence="3" id="KW-0732">Signal</keyword>
<feature type="region of interest" description="Disordered" evidence="1">
    <location>
        <begin position="57"/>
        <end position="78"/>
    </location>
</feature>
<feature type="chain" id="PRO_5002700633" evidence="3">
    <location>
        <begin position="28"/>
        <end position="257"/>
    </location>
</feature>
<dbReference type="VEuPathDB" id="ToxoDB:ETH_00034960"/>
<keyword evidence="2" id="KW-1133">Transmembrane helix</keyword>
<dbReference type="InterPro" id="IPR021288">
    <property type="entry name" value="Surface_antigen"/>
</dbReference>
<keyword evidence="2" id="KW-0472">Membrane</keyword>
<dbReference type="AlphaFoldDB" id="A6NA75"/>
<dbReference type="VEuPathDB" id="ToxoDB:ETH2_0928100"/>
<organism evidence="4">
    <name type="scientific">Eimeria tenella</name>
    <name type="common">Coccidian parasite</name>
    <dbReference type="NCBI Taxonomy" id="5802"/>
    <lineage>
        <taxon>Eukaryota</taxon>
        <taxon>Sar</taxon>
        <taxon>Alveolata</taxon>
        <taxon>Apicomplexa</taxon>
        <taxon>Conoidasida</taxon>
        <taxon>Coccidia</taxon>
        <taxon>Eucoccidiorida</taxon>
        <taxon>Eimeriorina</taxon>
        <taxon>Eimeriidae</taxon>
        <taxon>Eimeria</taxon>
    </lineage>
</organism>
<protein>
    <submittedName>
        <fullName evidence="4">Merozoite surface antigen 5</fullName>
    </submittedName>
</protein>
<proteinExistence type="evidence at transcript level"/>
<dbReference type="Pfam" id="PF11054">
    <property type="entry name" value="Surface_antigen"/>
    <property type="match status" value="1"/>
</dbReference>
<name>A6NA75_EIMTE</name>
<keyword evidence="2" id="KW-0812">Transmembrane</keyword>
<dbReference type="EMBL" id="EF635426">
    <property type="protein sequence ID" value="ABR26258.1"/>
    <property type="molecule type" value="mRNA"/>
</dbReference>